<feature type="region of interest" description="Disordered" evidence="1">
    <location>
        <begin position="189"/>
        <end position="210"/>
    </location>
</feature>
<dbReference type="EMBL" id="JAWZYT010001378">
    <property type="protein sequence ID" value="KAK4312825.1"/>
    <property type="molecule type" value="Genomic_DNA"/>
</dbReference>
<name>A0AAE1PQC1_9EUCA</name>
<protein>
    <submittedName>
        <fullName evidence="3">Uncharacterized protein</fullName>
    </submittedName>
</protein>
<accession>A0AAE1PQC1</accession>
<evidence type="ECO:0000313" key="2">
    <source>
        <dbReference type="EMBL" id="KAK4299888.1"/>
    </source>
</evidence>
<gene>
    <name evidence="3" type="ORF">Pmani_015836</name>
    <name evidence="2" type="ORF">Pmani_027871</name>
</gene>
<sequence length="210" mass="24234">MAHYFGKAIKQETTVEDMKNAIFATLKHCKSTDIHPQHNSCPNGEQSWCFYKRAIANNQPIPSHKKKMHTYLNEGVVAKIMPVYMRLANSQLLEKCKGDTQNNNESLHNVIWSMLPKTKFFCLRRMTYGVYRAVVRFNQGQLAAEAAEGSIGKESDKLLRKVMHRRVSSEQWREGKKEELRKRKIRLVQEEEKKKAEEGETYGPGIAPLP</sequence>
<comment type="caution">
    <text evidence="3">The sequence shown here is derived from an EMBL/GenBank/DDBJ whole genome shotgun (WGS) entry which is preliminary data.</text>
</comment>
<proteinExistence type="predicted"/>
<keyword evidence="4" id="KW-1185">Reference proteome</keyword>
<reference evidence="3" key="1">
    <citation type="submission" date="2023-11" db="EMBL/GenBank/DDBJ databases">
        <title>Genome assemblies of two species of porcelain crab, Petrolisthes cinctipes and Petrolisthes manimaculis (Anomura: Porcellanidae).</title>
        <authorList>
            <person name="Angst P."/>
        </authorList>
    </citation>
    <scope>NUCLEOTIDE SEQUENCE</scope>
    <source>
        <strain evidence="3">PB745_02</strain>
        <tissue evidence="3">Gill</tissue>
    </source>
</reference>
<dbReference type="Proteomes" id="UP001292094">
    <property type="component" value="Unassembled WGS sequence"/>
</dbReference>
<evidence type="ECO:0000256" key="1">
    <source>
        <dbReference type="SAM" id="MobiDB-lite"/>
    </source>
</evidence>
<organism evidence="3 4">
    <name type="scientific">Petrolisthes manimaculis</name>
    <dbReference type="NCBI Taxonomy" id="1843537"/>
    <lineage>
        <taxon>Eukaryota</taxon>
        <taxon>Metazoa</taxon>
        <taxon>Ecdysozoa</taxon>
        <taxon>Arthropoda</taxon>
        <taxon>Crustacea</taxon>
        <taxon>Multicrustacea</taxon>
        <taxon>Malacostraca</taxon>
        <taxon>Eumalacostraca</taxon>
        <taxon>Eucarida</taxon>
        <taxon>Decapoda</taxon>
        <taxon>Pleocyemata</taxon>
        <taxon>Anomura</taxon>
        <taxon>Galatheoidea</taxon>
        <taxon>Porcellanidae</taxon>
        <taxon>Petrolisthes</taxon>
    </lineage>
</organism>
<dbReference type="EMBL" id="JAWZYT010003158">
    <property type="protein sequence ID" value="KAK4299888.1"/>
    <property type="molecule type" value="Genomic_DNA"/>
</dbReference>
<evidence type="ECO:0000313" key="4">
    <source>
        <dbReference type="Proteomes" id="UP001292094"/>
    </source>
</evidence>
<evidence type="ECO:0000313" key="3">
    <source>
        <dbReference type="EMBL" id="KAK4312825.1"/>
    </source>
</evidence>
<feature type="compositionally biased region" description="Basic and acidic residues" evidence="1">
    <location>
        <begin position="189"/>
        <end position="198"/>
    </location>
</feature>
<dbReference type="AlphaFoldDB" id="A0AAE1PQC1"/>